<dbReference type="HOGENOM" id="CLU_2444696_0_0_1"/>
<evidence type="ECO:0000313" key="2">
    <source>
        <dbReference type="Proteomes" id="UP000008022"/>
    </source>
</evidence>
<proteinExistence type="predicted"/>
<evidence type="ECO:0000313" key="1">
    <source>
        <dbReference type="EnsemblPlants" id="ORUFI01G35420.2"/>
    </source>
</evidence>
<keyword evidence="2" id="KW-1185">Reference proteome</keyword>
<accession>A0A0E0N2Y1</accession>
<dbReference type="EnsemblPlants" id="ORUFI01G35420.2">
    <property type="protein sequence ID" value="ORUFI01G35420.2"/>
    <property type="gene ID" value="ORUFI01G35420"/>
</dbReference>
<reference evidence="2" key="1">
    <citation type="submission" date="2013-06" db="EMBL/GenBank/DDBJ databases">
        <authorList>
            <person name="Zhao Q."/>
        </authorList>
    </citation>
    <scope>NUCLEOTIDE SEQUENCE</scope>
    <source>
        <strain evidence="2">cv. W1943</strain>
    </source>
</reference>
<dbReference type="Proteomes" id="UP000008022">
    <property type="component" value="Unassembled WGS sequence"/>
</dbReference>
<name>A0A0E0N2Y1_ORYRU</name>
<dbReference type="Gramene" id="ORUFI01G35420.2">
    <property type="protein sequence ID" value="ORUFI01G35420.2"/>
    <property type="gene ID" value="ORUFI01G35420"/>
</dbReference>
<dbReference type="AlphaFoldDB" id="A0A0E0N2Y1"/>
<protein>
    <submittedName>
        <fullName evidence="1">Uncharacterized protein</fullName>
    </submittedName>
</protein>
<organism evidence="1 2">
    <name type="scientific">Oryza rufipogon</name>
    <name type="common">Brownbeard rice</name>
    <name type="synonym">Asian wild rice</name>
    <dbReference type="NCBI Taxonomy" id="4529"/>
    <lineage>
        <taxon>Eukaryota</taxon>
        <taxon>Viridiplantae</taxon>
        <taxon>Streptophyta</taxon>
        <taxon>Embryophyta</taxon>
        <taxon>Tracheophyta</taxon>
        <taxon>Spermatophyta</taxon>
        <taxon>Magnoliopsida</taxon>
        <taxon>Liliopsida</taxon>
        <taxon>Poales</taxon>
        <taxon>Poaceae</taxon>
        <taxon>BOP clade</taxon>
        <taxon>Oryzoideae</taxon>
        <taxon>Oryzeae</taxon>
        <taxon>Oryzinae</taxon>
        <taxon>Oryza</taxon>
    </lineage>
</organism>
<sequence>MEQKKGWILDGNGINKTKLVYSSQHPAEDLLVVVNGKRAGTTGMYATTRPQTRPVCGRAASRQVGGESKVLHRLCGGETAAGVKKRQMHL</sequence>
<reference evidence="1" key="2">
    <citation type="submission" date="2015-06" db="UniProtKB">
        <authorList>
            <consortium name="EnsemblPlants"/>
        </authorList>
    </citation>
    <scope>IDENTIFICATION</scope>
</reference>